<reference evidence="10 11" key="1">
    <citation type="submission" date="2024-04" db="EMBL/GenBank/DDBJ databases">
        <title>Defined microbial consortia suppress multidrug-resistant proinflammatory Enterobacteriaceae via ecological control.</title>
        <authorList>
            <person name="Furuichi M."/>
            <person name="Kawaguchi T."/>
            <person name="Pust M."/>
            <person name="Yasuma K."/>
            <person name="Plichta D."/>
            <person name="Hasegawa N."/>
            <person name="Ohya T."/>
            <person name="Bhattarai S."/>
            <person name="Sasajima S."/>
            <person name="Aoto Y."/>
            <person name="Tuganbaev T."/>
            <person name="Yaginuma M."/>
            <person name="Ueda M."/>
            <person name="Okahashi N."/>
            <person name="Amafuji K."/>
            <person name="Kiridooshi Y."/>
            <person name="Sugita K."/>
            <person name="Strazar M."/>
            <person name="Skelly A."/>
            <person name="Suda W."/>
            <person name="Hattori M."/>
            <person name="Nakamoto N."/>
            <person name="Caballero S."/>
            <person name="Norman J."/>
            <person name="Olle B."/>
            <person name="Tanoue T."/>
            <person name="Arita M."/>
            <person name="Bucci V."/>
            <person name="Atarashi K."/>
            <person name="Xavier R."/>
            <person name="Honda K."/>
        </authorList>
    </citation>
    <scope>NUCLEOTIDE SEQUENCE [LARGE SCALE GENOMIC DNA]</scope>
    <source>
        <strain evidence="11">k34-0107-D12</strain>
    </source>
</reference>
<evidence type="ECO:0000313" key="10">
    <source>
        <dbReference type="EMBL" id="GAA6498978.1"/>
    </source>
</evidence>
<keyword evidence="11" id="KW-1185">Reference proteome</keyword>
<accession>A0ABQ0BR21</accession>
<evidence type="ECO:0000313" key="11">
    <source>
        <dbReference type="Proteomes" id="UP001600941"/>
    </source>
</evidence>
<evidence type="ECO:0000259" key="8">
    <source>
        <dbReference type="Pfam" id="PF02687"/>
    </source>
</evidence>
<feature type="transmembrane region" description="Helical" evidence="7">
    <location>
        <begin position="314"/>
        <end position="336"/>
    </location>
</feature>
<feature type="transmembrane region" description="Helical" evidence="7">
    <location>
        <begin position="363"/>
        <end position="385"/>
    </location>
</feature>
<keyword evidence="2" id="KW-1003">Cell membrane</keyword>
<gene>
    <name evidence="10" type="ORF">K340107D12_17940</name>
</gene>
<evidence type="ECO:0000259" key="9">
    <source>
        <dbReference type="Pfam" id="PF12704"/>
    </source>
</evidence>
<evidence type="ECO:0000256" key="1">
    <source>
        <dbReference type="ARBA" id="ARBA00004651"/>
    </source>
</evidence>
<evidence type="ECO:0000256" key="3">
    <source>
        <dbReference type="ARBA" id="ARBA00022692"/>
    </source>
</evidence>
<comment type="caution">
    <text evidence="10">The sequence shown here is derived from an EMBL/GenBank/DDBJ whole genome shotgun (WGS) entry which is preliminary data.</text>
</comment>
<dbReference type="EMBL" id="BAABZQ010000001">
    <property type="protein sequence ID" value="GAA6498978.1"/>
    <property type="molecule type" value="Genomic_DNA"/>
</dbReference>
<feature type="transmembrane region" description="Helical" evidence="7">
    <location>
        <begin position="21"/>
        <end position="45"/>
    </location>
</feature>
<organism evidence="10 11">
    <name type="scientific">Blautia parvula</name>
    <dbReference type="NCBI Taxonomy" id="2877527"/>
    <lineage>
        <taxon>Bacteria</taxon>
        <taxon>Bacillati</taxon>
        <taxon>Bacillota</taxon>
        <taxon>Clostridia</taxon>
        <taxon>Lachnospirales</taxon>
        <taxon>Lachnospiraceae</taxon>
        <taxon>Blautia</taxon>
    </lineage>
</organism>
<dbReference type="PANTHER" id="PTHR30572:SF4">
    <property type="entry name" value="ABC TRANSPORTER PERMEASE YTRF"/>
    <property type="match status" value="1"/>
</dbReference>
<dbReference type="PANTHER" id="PTHR30572">
    <property type="entry name" value="MEMBRANE COMPONENT OF TRANSPORTER-RELATED"/>
    <property type="match status" value="1"/>
</dbReference>
<feature type="domain" description="MacB-like periplasmic core" evidence="9">
    <location>
        <begin position="21"/>
        <end position="290"/>
    </location>
</feature>
<dbReference type="Proteomes" id="UP001600941">
    <property type="component" value="Unassembled WGS sequence"/>
</dbReference>
<dbReference type="InterPro" id="IPR025857">
    <property type="entry name" value="MacB_PCD"/>
</dbReference>
<keyword evidence="5 7" id="KW-0472">Membrane</keyword>
<dbReference type="Pfam" id="PF12704">
    <property type="entry name" value="MacB_PCD"/>
    <property type="match status" value="1"/>
</dbReference>
<name>A0ABQ0BR21_9FIRM</name>
<evidence type="ECO:0000256" key="2">
    <source>
        <dbReference type="ARBA" id="ARBA00022475"/>
    </source>
</evidence>
<dbReference type="InterPro" id="IPR050250">
    <property type="entry name" value="Macrolide_Exporter_MacB"/>
</dbReference>
<protein>
    <submittedName>
        <fullName evidence="10">ABC transporter permease</fullName>
    </submittedName>
</protein>
<keyword evidence="3 7" id="KW-0812">Transmembrane</keyword>
<evidence type="ECO:0000256" key="6">
    <source>
        <dbReference type="ARBA" id="ARBA00038076"/>
    </source>
</evidence>
<feature type="domain" description="ABC3 transporter permease C-terminal" evidence="8">
    <location>
        <begin position="319"/>
        <end position="454"/>
    </location>
</feature>
<evidence type="ECO:0000256" key="5">
    <source>
        <dbReference type="ARBA" id="ARBA00023136"/>
    </source>
</evidence>
<keyword evidence="4 7" id="KW-1133">Transmembrane helix</keyword>
<comment type="subcellular location">
    <subcellularLocation>
        <location evidence="1">Cell membrane</location>
        <topology evidence="1">Multi-pass membrane protein</topology>
    </subcellularLocation>
</comment>
<proteinExistence type="inferred from homology"/>
<evidence type="ECO:0000256" key="7">
    <source>
        <dbReference type="SAM" id="Phobius"/>
    </source>
</evidence>
<dbReference type="RefSeq" id="WP_227210192.1">
    <property type="nucleotide sequence ID" value="NZ_BAABZQ010000001.1"/>
</dbReference>
<sequence length="461" mass="50462">MSFFDIMQMCIRNLYRRKGRTALTVSGVIIGCCAIVIMVSLGIGMKQAQDQMLAQMGNLTRITVTPSPAKDAHKTLLDKKAVKQMGQLPDVTSAIVKNTLDLGELQLTAGEKNRFQNASATIIGIPEKDLEKMGYTLTDGKYPKNRAFEVLAGQHFAYQFTDSRRPEGKNVVDYWDNEDAKPFFKAMGTELSVAEKKQKKTSEPGENQTASSVAEWKEIQKLKIVGQLKENYDAGEETGSGLIMRLSDMEKLQKQIQKISGQKKAKEYSQVVVNVKDIKSVEQVENMVRQMGFQTYSMESIRKPMEKDARQKQMMLGGLGAISLLVAAIGIANTMIMSITERTREIGIMKAVGCFLGDIRKEFLLEAAVIGFLGGSIGILLSYLVSWLMNHISSLAPGGGDMDMMAAGGMDMMGGGSTVMSVIPLWLAGFALLFSVFMGVAAGYYPANKAVKISALEAMKS</sequence>
<comment type="similarity">
    <text evidence="6">Belongs to the ABC-4 integral membrane protein family.</text>
</comment>
<feature type="transmembrane region" description="Helical" evidence="7">
    <location>
        <begin position="423"/>
        <end position="445"/>
    </location>
</feature>
<evidence type="ECO:0000256" key="4">
    <source>
        <dbReference type="ARBA" id="ARBA00022989"/>
    </source>
</evidence>
<dbReference type="Pfam" id="PF02687">
    <property type="entry name" value="FtsX"/>
    <property type="match status" value="1"/>
</dbReference>
<dbReference type="InterPro" id="IPR003838">
    <property type="entry name" value="ABC3_permease_C"/>
</dbReference>